<evidence type="ECO:0000313" key="5">
    <source>
        <dbReference type="WormBase" id="Bm8278"/>
    </source>
</evidence>
<sequence>MLQLENARVKQKVKRMQEIINELSGVSRDYLRVGAAEADLDYDDIGRDFILVGGAQDPLSLRFEVSIRDERGIEHKSAERYYWYKMAEHFGDTETMARILDAPSTIKAEEAMRDIKDFDEAKWNEVICNPLLFSF</sequence>
<dbReference type="SUPFAM" id="SSF143990">
    <property type="entry name" value="YbiA-like"/>
    <property type="match status" value="1"/>
</dbReference>
<dbReference type="RefSeq" id="XP_001892126.1">
    <property type="nucleotide sequence ID" value="XM_001892091.1"/>
</dbReference>
<name>A0A0K0JVC0_BRUMA</name>
<dbReference type="EMBL" id="LN855941">
    <property type="protein sequence ID" value="CRZ22182.1"/>
    <property type="molecule type" value="Genomic_DNA"/>
</dbReference>
<dbReference type="Gene3D" id="1.10.357.40">
    <property type="entry name" value="YbiA-like"/>
    <property type="match status" value="1"/>
</dbReference>
<gene>
    <name evidence="1 4 5" type="ORF">Bm8278</name>
    <name evidence="2" type="ORF">BM_BM8278</name>
    <name evidence="1" type="ORF">BM_Bm8278</name>
</gene>
<dbReference type="EMBL" id="CAAKNF010000031">
    <property type="protein sequence ID" value="VIP00252.1"/>
    <property type="molecule type" value="Genomic_DNA"/>
</dbReference>
<evidence type="ECO:0000313" key="2">
    <source>
        <dbReference type="EMBL" id="VIP00252.1"/>
    </source>
</evidence>
<reference evidence="1" key="2">
    <citation type="submission" date="2012-12" db="EMBL/GenBank/DDBJ databases">
        <authorList>
            <person name="Gao Y.W."/>
            <person name="Fan S.T."/>
            <person name="Sun H.T."/>
            <person name="Wang Z."/>
            <person name="Gao X.L."/>
            <person name="Li Y.G."/>
            <person name="Wang T.C."/>
            <person name="Zhang K."/>
            <person name="Xu W.W."/>
            <person name="Yu Z.J."/>
            <person name="Xia X.Z."/>
        </authorList>
    </citation>
    <scope>NUCLEOTIDE SEQUENCE</scope>
    <source>
        <strain evidence="1">FR3</strain>
    </source>
</reference>
<dbReference type="WormBase" id="Bm8278">
    <property type="protein sequence ID" value="BM02111"/>
    <property type="gene ID" value="WBGene00228539"/>
</dbReference>
<dbReference type="InterPro" id="IPR037238">
    <property type="entry name" value="YbiA-like_sf"/>
</dbReference>
<accession>A0A0K0JVC0</accession>
<dbReference type="OrthoDB" id="206452at2759"/>
<dbReference type="WBParaSite" id="Bm8278.1">
    <property type="protein sequence ID" value="Bm8278.1"/>
    <property type="gene ID" value="WBGene00228539"/>
</dbReference>
<dbReference type="STRING" id="6279.A0A0K0JVC0"/>
<proteinExistence type="predicted"/>
<reference evidence="1 3" key="1">
    <citation type="journal article" date="2007" name="Science">
        <title>Draft genome of the filarial nematode parasite Brugia malayi.</title>
        <authorList>
            <person name="Ghedin E."/>
            <person name="Wang S."/>
            <person name="Spiro D."/>
            <person name="Caler E."/>
            <person name="Zhao Q."/>
            <person name="Crabtree J."/>
            <person name="Allen J.E."/>
            <person name="Delcher A.L."/>
            <person name="Guiliano D.B."/>
            <person name="Miranda-Saavedra D."/>
            <person name="Angiuoli S.V."/>
            <person name="Creasy T."/>
            <person name="Amedeo P."/>
            <person name="Haas B."/>
            <person name="El-Sayed N.M."/>
            <person name="Wortman J.R."/>
            <person name="Feldblyum T."/>
            <person name="Tallon L."/>
            <person name="Schatz M."/>
            <person name="Shumway M."/>
            <person name="Koo H."/>
            <person name="Salzberg S.L."/>
            <person name="Schobel S."/>
            <person name="Pertea M."/>
            <person name="Pop M."/>
            <person name="White O."/>
            <person name="Barton G.J."/>
            <person name="Carlow C.K."/>
            <person name="Crawford M.J."/>
            <person name="Daub J."/>
            <person name="Dimmic M.W."/>
            <person name="Estes C.F."/>
            <person name="Foster J.M."/>
            <person name="Ganatra M."/>
            <person name="Gregory W.F."/>
            <person name="Johnson N.M."/>
            <person name="Jin J."/>
            <person name="Komuniecki R."/>
            <person name="Korf I."/>
            <person name="Kumar S."/>
            <person name="Laney S."/>
            <person name="Li B.W."/>
            <person name="Li W."/>
            <person name="Lindblom T.H."/>
            <person name="Lustigman S."/>
            <person name="Ma D."/>
            <person name="Maina C.V."/>
            <person name="Martin D.M."/>
            <person name="McCarter J.P."/>
            <person name="McReynolds L."/>
            <person name="Mitreva M."/>
            <person name="Nutman T.B."/>
            <person name="Parkinson J."/>
            <person name="Peregrin-Alvarez J.M."/>
            <person name="Poole C."/>
            <person name="Ren Q."/>
            <person name="Saunders L."/>
            <person name="Sluder A.E."/>
            <person name="Smith K."/>
            <person name="Stanke M."/>
            <person name="Unnasch T.R."/>
            <person name="Ware J."/>
            <person name="Wei A.D."/>
            <person name="Weil G."/>
            <person name="Williams D.J."/>
            <person name="Zhang Y."/>
            <person name="Williams S.A."/>
            <person name="Fraser-Liggett C."/>
            <person name="Slatko B."/>
            <person name="Blaxter M.L."/>
            <person name="Scott A.L."/>
        </authorList>
    </citation>
    <scope>NUCLEOTIDE SEQUENCE</scope>
    <source>
        <strain evidence="1 3">FR3</strain>
    </source>
</reference>
<dbReference type="CTD" id="6095582"/>
<dbReference type="AlphaFoldDB" id="A0A0K0JVC0"/>
<evidence type="ECO:0000313" key="3">
    <source>
        <dbReference type="Proteomes" id="UP000006672"/>
    </source>
</evidence>
<dbReference type="Proteomes" id="UP000006672">
    <property type="component" value="Unassembled WGS sequence"/>
</dbReference>
<evidence type="ECO:0000313" key="1">
    <source>
        <dbReference type="EMBL" id="CRZ22182.1"/>
    </source>
</evidence>
<reference evidence="4" key="4">
    <citation type="submission" date="2019-12" db="UniProtKB">
        <authorList>
            <consortium name="WormBaseParasite"/>
        </authorList>
    </citation>
    <scope>IDENTIFICATION</scope>
</reference>
<accession>A0A4E9G0K8</accession>
<dbReference type="GeneID" id="6095582"/>
<evidence type="ECO:0000313" key="4">
    <source>
        <dbReference type="WBParaSite" id="Bm8278.1"/>
    </source>
</evidence>
<dbReference type="KEGG" id="bmy:BM_BM8278"/>
<protein>
    <submittedName>
        <fullName evidence="1 4">Bm8278</fullName>
    </submittedName>
</protein>
<keyword evidence="3" id="KW-1185">Reference proteome</keyword>
<organism evidence="1">
    <name type="scientific">Brugia malayi</name>
    <name type="common">Filarial nematode worm</name>
    <dbReference type="NCBI Taxonomy" id="6279"/>
    <lineage>
        <taxon>Eukaryota</taxon>
        <taxon>Metazoa</taxon>
        <taxon>Ecdysozoa</taxon>
        <taxon>Nematoda</taxon>
        <taxon>Chromadorea</taxon>
        <taxon>Rhabditida</taxon>
        <taxon>Spirurina</taxon>
        <taxon>Spiruromorpha</taxon>
        <taxon>Filarioidea</taxon>
        <taxon>Onchocercidae</taxon>
        <taxon>Brugia</taxon>
    </lineage>
</organism>
<reference evidence="2" key="3">
    <citation type="submission" date="2019-04" db="EMBL/GenBank/DDBJ databases">
        <authorList>
            <person name="Howe K."/>
            <person name="Paulini M."/>
            <person name="Williams G."/>
        </authorList>
    </citation>
    <scope>NUCLEOTIDE SEQUENCE [LARGE SCALE GENOMIC DNA]</scope>
    <source>
        <strain evidence="2">FR3</strain>
    </source>
</reference>